<dbReference type="EMBL" id="JAMTCK010000012">
    <property type="protein sequence ID" value="MCP2168058.1"/>
    <property type="molecule type" value="Genomic_DNA"/>
</dbReference>
<comment type="caution">
    <text evidence="2">The sequence shown here is derived from an EMBL/GenBank/DDBJ whole genome shotgun (WGS) entry which is preliminary data.</text>
</comment>
<evidence type="ECO:0000259" key="1">
    <source>
        <dbReference type="Pfam" id="PF14436"/>
    </source>
</evidence>
<name>A0AAE3GLA9_9PSEU</name>
<protein>
    <submittedName>
        <fullName evidence="2">EndoU nuclease</fullName>
    </submittedName>
</protein>
<gene>
    <name evidence="2" type="ORF">LX83_004932</name>
</gene>
<dbReference type="InterPro" id="IPR029501">
    <property type="entry name" value="EndoU_bac"/>
</dbReference>
<organism evidence="2 3">
    <name type="scientific">Goodfellowiella coeruleoviolacea</name>
    <dbReference type="NCBI Taxonomy" id="334858"/>
    <lineage>
        <taxon>Bacteria</taxon>
        <taxon>Bacillati</taxon>
        <taxon>Actinomycetota</taxon>
        <taxon>Actinomycetes</taxon>
        <taxon>Pseudonocardiales</taxon>
        <taxon>Pseudonocardiaceae</taxon>
        <taxon>Goodfellowiella</taxon>
    </lineage>
</organism>
<dbReference type="GO" id="GO:0004519">
    <property type="term" value="F:endonuclease activity"/>
    <property type="evidence" value="ECO:0007669"/>
    <property type="project" value="InterPro"/>
</dbReference>
<proteinExistence type="predicted"/>
<dbReference type="AlphaFoldDB" id="A0AAE3GLA9"/>
<reference evidence="2" key="1">
    <citation type="submission" date="2022-06" db="EMBL/GenBank/DDBJ databases">
        <title>Genomic Encyclopedia of Archaeal and Bacterial Type Strains, Phase II (KMG-II): from individual species to whole genera.</title>
        <authorList>
            <person name="Goeker M."/>
        </authorList>
    </citation>
    <scope>NUCLEOTIDE SEQUENCE</scope>
    <source>
        <strain evidence="2">DSM 43935</strain>
    </source>
</reference>
<evidence type="ECO:0000313" key="2">
    <source>
        <dbReference type="EMBL" id="MCP2168058.1"/>
    </source>
</evidence>
<dbReference type="Pfam" id="PF14436">
    <property type="entry name" value="EndoU_bacteria"/>
    <property type="match status" value="1"/>
</dbReference>
<keyword evidence="3" id="KW-1185">Reference proteome</keyword>
<feature type="domain" description="Bacterial EndoU nuclease" evidence="1">
    <location>
        <begin position="125"/>
        <end position="243"/>
    </location>
</feature>
<accession>A0AAE3GLA9</accession>
<dbReference type="Proteomes" id="UP001206128">
    <property type="component" value="Unassembled WGS sequence"/>
</dbReference>
<evidence type="ECO:0000313" key="3">
    <source>
        <dbReference type="Proteomes" id="UP001206128"/>
    </source>
</evidence>
<sequence>MSGRLPSFQRIADSCESAVDLLGHVEQLICLVSDRVDEIVGVLVVVGEGTTWNDFELAITRFGHLQTRVADLLVCCDTVKQHVATWLAKSLGMTLTGQPVYPLPDDIPAPEPFTLPKYPLREWVDTHLFTGHRRRNRLSGLHYLPGEVLPPGMSLEGRSPNDHNGVFAGRMRQTLPNGEEAAKPHSTFFPSHWSREEVAHAIRSAFADRRRPEPDARNQATNQSKWEGYYRGVRIQGFVLPGKDAMNATFDDVGTAWPVYEDREGLR</sequence>